<dbReference type="InterPro" id="IPR000157">
    <property type="entry name" value="TIR_dom"/>
</dbReference>
<accession>G7ZW44</accession>
<keyword evidence="3" id="KW-0520">NAD</keyword>
<keyword evidence="8" id="KW-1185">Reference proteome</keyword>
<dbReference type="KEGG" id="mtr:11443433"/>
<dbReference type="SUPFAM" id="SSF52200">
    <property type="entry name" value="Toll/Interleukin receptor TIR domain"/>
    <property type="match status" value="1"/>
</dbReference>
<dbReference type="PROSITE" id="PS50104">
    <property type="entry name" value="TIR"/>
    <property type="match status" value="1"/>
</dbReference>
<feature type="domain" description="TIR" evidence="4">
    <location>
        <begin position="17"/>
        <end position="181"/>
    </location>
</feature>
<dbReference type="InterPro" id="IPR027417">
    <property type="entry name" value="P-loop_NTPase"/>
</dbReference>
<dbReference type="HOGENOM" id="CLU_001561_0_2_1"/>
<evidence type="ECO:0000256" key="2">
    <source>
        <dbReference type="ARBA" id="ARBA00022737"/>
    </source>
</evidence>
<dbReference type="PANTHER" id="PTHR11017:SF512">
    <property type="entry name" value="ADP-RIBOSYL CYCLASE_CYCLIC ADP-RIBOSE HYDROLASE"/>
    <property type="match status" value="1"/>
</dbReference>
<organism evidence="5 8">
    <name type="scientific">Medicago truncatula</name>
    <name type="common">Barrel medic</name>
    <name type="synonym">Medicago tribuloides</name>
    <dbReference type="NCBI Taxonomy" id="3880"/>
    <lineage>
        <taxon>Eukaryota</taxon>
        <taxon>Viridiplantae</taxon>
        <taxon>Streptophyta</taxon>
        <taxon>Embryophyta</taxon>
        <taxon>Tracheophyta</taxon>
        <taxon>Spermatophyta</taxon>
        <taxon>Magnoliopsida</taxon>
        <taxon>eudicotyledons</taxon>
        <taxon>Gunneridae</taxon>
        <taxon>Pentapetalae</taxon>
        <taxon>rosids</taxon>
        <taxon>fabids</taxon>
        <taxon>Fabales</taxon>
        <taxon>Fabaceae</taxon>
        <taxon>Papilionoideae</taxon>
        <taxon>50 kb inversion clade</taxon>
        <taxon>NPAAA clade</taxon>
        <taxon>Hologalegina</taxon>
        <taxon>IRL clade</taxon>
        <taxon>Trifolieae</taxon>
        <taxon>Medicago</taxon>
    </lineage>
</organism>
<dbReference type="PRINTS" id="PR00364">
    <property type="entry name" value="DISEASERSIST"/>
</dbReference>
<sequence>MDMAMASSSSFDGSGLKKYDVFISFRGDDTRAGFTSHLHAALCRSNFHTYIDYRIEKGDEVWGELQKAINESTLFLVVFSENYAFSTWCLNELVQIMECSNNNENDNVVVIPVFYHVDPSHVRKQTGSYGTALAKHIDHKMLQNWKNALFEASNLSGFHSTTYRTESDLIEDIIRVVLGKLNHRYAIELTYSFILDENYWSIKSLIKIDSSEVQIIGVWGMGGTGKTTLAAAMFQRVSSHYEGHCFLENVTEQSEKHGINDTCNKLLSKLLGEDLDITTLKVIPSMIRRRLKRMKSFIVLDDVHTSELLQNLIGVGHGWLGAGSTVIVTTRDKHVLISGGIEEIYEVKKMNSQNSLQLFCLNAFDTVFPKEGFVELSKRAIDYAKGIPLALKVLGSSLRCKSEIEWNCALSKLEKISNAEIDRILRWSYNELDDKEKNIFLDIACFFKGRERNSVTKILNDCGFFADIGISHLLDKALIRVDYKNFIQMHDLIQEMGRQIVREESLKNPGQRSRLCDPKEVFDVLKNNRGSEIIEAIFLDATEYTHINLNPKAFEKMVNLRLLAFRDHKGVKSVSLPHGLDSLPETLRYFLWDGYPWKSLPPTFCAEMLVELSMQESHVEKLWNGVLDMPNLEVLDLGRSRKLIECPNVSGSPNLKYVTLEDCESMPEVDSSIFLLQKLERLSVLGCTSLKSLSSNTCSPAFRELNAMFCDNLKDISVTFASVDGLVLFLTEWDGNELPSSILHKKNLTRLVFPISDCLVDLPENFSDEIWLMSQRSCEHDPFITLHKVLPSPAFQSVKRLIFSHAPLLSEIPSNISLLSSLDSLTLSGLIIRSLPETIRYLPQLKRLDVLNCKMLQSIPPLSKHVCFFMLWNCESLEKVLSLSEPAEKPRCGFLLLNCIKLDPHSYQTVLNDAMERIELVAKVVSENAFVCDSAWHFLPAMPGMENWFHYSSTQVSVTLELPSNLSGFAYYLVLSQGRMGYGVDFGCECFLDNNSGEKVYITSFTKTSFIGLLRRFDPLIHMMSDHLVFWYDGGSCKQIMEAFEEIKADNDVNNTSYNPKLTFRFFIHENIYDEVVIKECGFHWMYKEETVPLTISESHDEEEIASSSDFQSNDQEVIVPPENFESDDLEETIPSRNKLKLGMFGTLPSNLELDETCDLRCSLEELMHIGFFGDHMNTLFGSTEEQSNSEEERKNVE</sequence>
<gene>
    <name evidence="7" type="primary">11443433</name>
    <name evidence="5" type="ordered locus">MTR_8g035990</name>
    <name evidence="6" type="ORF">MtrunA17_Chr8g0351551</name>
</gene>
<dbReference type="InterPro" id="IPR044974">
    <property type="entry name" value="Disease_R_plants"/>
</dbReference>
<dbReference type="InterPro" id="IPR035897">
    <property type="entry name" value="Toll_tir_struct_dom_sf"/>
</dbReference>
<reference evidence="5 8" key="2">
    <citation type="journal article" date="2014" name="BMC Genomics">
        <title>An improved genome release (version Mt4.0) for the model legume Medicago truncatula.</title>
        <authorList>
            <person name="Tang H."/>
            <person name="Krishnakumar V."/>
            <person name="Bidwell S."/>
            <person name="Rosen B."/>
            <person name="Chan A."/>
            <person name="Zhou S."/>
            <person name="Gentzbittel L."/>
            <person name="Childs K.L."/>
            <person name="Yandell M."/>
            <person name="Gundlach H."/>
            <person name="Mayer K.F."/>
            <person name="Schwartz D.C."/>
            <person name="Town C.D."/>
        </authorList>
    </citation>
    <scope>GENOME REANNOTATION</scope>
    <source>
        <strain evidence="7 8">cv. Jemalong A17</strain>
    </source>
</reference>
<dbReference type="Pfam" id="PF23282">
    <property type="entry name" value="WHD_ROQ1"/>
    <property type="match status" value="1"/>
</dbReference>
<dbReference type="SUPFAM" id="SSF52058">
    <property type="entry name" value="L domain-like"/>
    <property type="match status" value="1"/>
</dbReference>
<keyword evidence="6" id="KW-0378">Hydrolase</keyword>
<dbReference type="OMA" id="WLRIYEC"/>
<dbReference type="OrthoDB" id="1422385at2759"/>
<dbReference type="EMBL" id="PSQE01000008">
    <property type="protein sequence ID" value="RHN40141.1"/>
    <property type="molecule type" value="Genomic_DNA"/>
</dbReference>
<dbReference type="GO" id="GO:0006952">
    <property type="term" value="P:defense response"/>
    <property type="evidence" value="ECO:0007669"/>
    <property type="project" value="InterPro"/>
</dbReference>
<proteinExistence type="predicted"/>
<evidence type="ECO:0000313" key="7">
    <source>
        <dbReference type="EnsemblPlants" id="AET02163"/>
    </source>
</evidence>
<dbReference type="PANTHER" id="PTHR11017">
    <property type="entry name" value="LEUCINE-RICH REPEAT-CONTAINING PROTEIN"/>
    <property type="match status" value="1"/>
</dbReference>
<reference evidence="6" key="5">
    <citation type="journal article" date="2018" name="Nat. Plants">
        <title>Whole-genome landscape of Medicago truncatula symbiotic genes.</title>
        <authorList>
            <person name="Pecrix Y."/>
            <person name="Gamas P."/>
            <person name="Carrere S."/>
        </authorList>
    </citation>
    <scope>NUCLEOTIDE SEQUENCE</scope>
    <source>
        <tissue evidence="6">Leaves</tissue>
    </source>
</reference>
<dbReference type="InterPro" id="IPR032675">
    <property type="entry name" value="LRR_dom_sf"/>
</dbReference>
<reference evidence="7" key="3">
    <citation type="submission" date="2015-04" db="UniProtKB">
        <authorList>
            <consortium name="EnsemblPlants"/>
        </authorList>
    </citation>
    <scope>IDENTIFICATION</scope>
    <source>
        <strain evidence="7">cv. Jemalong A17</strain>
    </source>
</reference>
<dbReference type="GO" id="GO:0007165">
    <property type="term" value="P:signal transduction"/>
    <property type="evidence" value="ECO:0007669"/>
    <property type="project" value="InterPro"/>
</dbReference>
<dbReference type="Gene3D" id="1.10.8.430">
    <property type="entry name" value="Helical domain of apoptotic protease-activating factors"/>
    <property type="match status" value="1"/>
</dbReference>
<dbReference type="Pfam" id="PF00931">
    <property type="entry name" value="NB-ARC"/>
    <property type="match status" value="1"/>
</dbReference>
<evidence type="ECO:0000313" key="9">
    <source>
        <dbReference type="Proteomes" id="UP000265566"/>
    </source>
</evidence>
<evidence type="ECO:0000313" key="6">
    <source>
        <dbReference type="EMBL" id="RHN40141.1"/>
    </source>
</evidence>
<dbReference type="PaxDb" id="3880-AES83432"/>
<dbReference type="InterPro" id="IPR002182">
    <property type="entry name" value="NB-ARC"/>
</dbReference>
<dbReference type="Gramene" id="rna46251">
    <property type="protein sequence ID" value="RHN40141.1"/>
    <property type="gene ID" value="gene46251"/>
</dbReference>
<dbReference type="FunFam" id="3.40.50.10140:FF:000007">
    <property type="entry name" value="Disease resistance protein (TIR-NBS-LRR class)"/>
    <property type="match status" value="1"/>
</dbReference>
<dbReference type="GO" id="GO:0016787">
    <property type="term" value="F:hydrolase activity"/>
    <property type="evidence" value="ECO:0007669"/>
    <property type="project" value="UniProtKB-KW"/>
</dbReference>
<dbReference type="EnsemblPlants" id="AET02163">
    <property type="protein sequence ID" value="AET02163"/>
    <property type="gene ID" value="MTR_8g035990"/>
</dbReference>
<dbReference type="eggNOG" id="ENOG502SI7S">
    <property type="taxonomic scope" value="Eukaryota"/>
</dbReference>
<dbReference type="Gene3D" id="3.40.50.300">
    <property type="entry name" value="P-loop containing nucleotide triphosphate hydrolases"/>
    <property type="match status" value="1"/>
</dbReference>
<dbReference type="InterPro" id="IPR042197">
    <property type="entry name" value="Apaf_helical"/>
</dbReference>
<dbReference type="SMART" id="SM00255">
    <property type="entry name" value="TIR"/>
    <property type="match status" value="1"/>
</dbReference>
<dbReference type="SUPFAM" id="SSF52540">
    <property type="entry name" value="P-loop containing nucleoside triphosphate hydrolases"/>
    <property type="match status" value="1"/>
</dbReference>
<evidence type="ECO:0000259" key="4">
    <source>
        <dbReference type="PROSITE" id="PS50104"/>
    </source>
</evidence>
<dbReference type="GO" id="GO:0043531">
    <property type="term" value="F:ADP binding"/>
    <property type="evidence" value="ECO:0007669"/>
    <property type="project" value="InterPro"/>
</dbReference>
<accession>A0A0C3XYS1</accession>
<dbReference type="Gene3D" id="3.40.50.10140">
    <property type="entry name" value="Toll/interleukin-1 receptor homology (TIR) domain"/>
    <property type="match status" value="1"/>
</dbReference>
<dbReference type="Proteomes" id="UP000265566">
    <property type="component" value="Chromosome 8"/>
</dbReference>
<keyword evidence="1" id="KW-0433">Leucine-rich repeat</keyword>
<dbReference type="Pfam" id="PF01582">
    <property type="entry name" value="TIR"/>
    <property type="match status" value="1"/>
</dbReference>
<dbReference type="InterPro" id="IPR058192">
    <property type="entry name" value="WHD_ROQ1-like"/>
</dbReference>
<evidence type="ECO:0000256" key="3">
    <source>
        <dbReference type="ARBA" id="ARBA00023027"/>
    </source>
</evidence>
<dbReference type="AlphaFoldDB" id="G7LDL6"/>
<protein>
    <submittedName>
        <fullName evidence="5">Disease resistance protein (TIR-NBS-LRR class)</fullName>
    </submittedName>
    <submittedName>
        <fullName evidence="6">Putative TIR domain, P-loop containing nucleoside triphosphate hydrolase</fullName>
    </submittedName>
</protein>
<evidence type="ECO:0000313" key="8">
    <source>
        <dbReference type="Proteomes" id="UP000002051"/>
    </source>
</evidence>
<reference evidence="9" key="4">
    <citation type="journal article" date="2018" name="Nat. Plants">
        <title>Whole-genome landscape of Medicago truncatula symbiotic genes.</title>
        <authorList>
            <person name="Pecrix Y."/>
            <person name="Staton S.E."/>
            <person name="Sallet E."/>
            <person name="Lelandais-Briere C."/>
            <person name="Moreau S."/>
            <person name="Carrere S."/>
            <person name="Blein T."/>
            <person name="Jardinaud M.F."/>
            <person name="Latrasse D."/>
            <person name="Zouine M."/>
            <person name="Zahm M."/>
            <person name="Kreplak J."/>
            <person name="Mayjonade B."/>
            <person name="Satge C."/>
            <person name="Perez M."/>
            <person name="Cauet S."/>
            <person name="Marande W."/>
            <person name="Chantry-Darmon C."/>
            <person name="Lopez-Roques C."/>
            <person name="Bouchez O."/>
            <person name="Berard A."/>
            <person name="Debelle F."/>
            <person name="Munos S."/>
            <person name="Bendahmane A."/>
            <person name="Berges H."/>
            <person name="Niebel A."/>
            <person name="Buitink J."/>
            <person name="Frugier F."/>
            <person name="Benhamed M."/>
            <person name="Crespi M."/>
            <person name="Gouzy J."/>
            <person name="Gamas P."/>
        </authorList>
    </citation>
    <scope>NUCLEOTIDE SEQUENCE [LARGE SCALE GENOMIC DNA]</scope>
    <source>
        <strain evidence="9">cv. Jemalong A17</strain>
    </source>
</reference>
<evidence type="ECO:0000256" key="1">
    <source>
        <dbReference type="ARBA" id="ARBA00022614"/>
    </source>
</evidence>
<keyword evidence="2" id="KW-0677">Repeat</keyword>
<accession>G7LDL6</accession>
<name>G7LDL6_MEDTR</name>
<dbReference type="EMBL" id="CM001224">
    <property type="protein sequence ID" value="AET02163.2"/>
    <property type="molecule type" value="Genomic_DNA"/>
</dbReference>
<dbReference type="Proteomes" id="UP000002051">
    <property type="component" value="Chromosome 8"/>
</dbReference>
<dbReference type="Gene3D" id="3.80.10.10">
    <property type="entry name" value="Ribonuclease Inhibitor"/>
    <property type="match status" value="2"/>
</dbReference>
<reference evidence="5 8" key="1">
    <citation type="journal article" date="2011" name="Nature">
        <title>The Medicago genome provides insight into the evolution of rhizobial symbioses.</title>
        <authorList>
            <person name="Young N.D."/>
            <person name="Debelle F."/>
            <person name="Oldroyd G.E."/>
            <person name="Geurts R."/>
            <person name="Cannon S.B."/>
            <person name="Udvardi M.K."/>
            <person name="Benedito V.A."/>
            <person name="Mayer K.F."/>
            <person name="Gouzy J."/>
            <person name="Schoof H."/>
            <person name="Van de Peer Y."/>
            <person name="Proost S."/>
            <person name="Cook D.R."/>
            <person name="Meyers B.C."/>
            <person name="Spannagl M."/>
            <person name="Cheung F."/>
            <person name="De Mita S."/>
            <person name="Krishnakumar V."/>
            <person name="Gundlach H."/>
            <person name="Zhou S."/>
            <person name="Mudge J."/>
            <person name="Bharti A.K."/>
            <person name="Murray J.D."/>
            <person name="Naoumkina M.A."/>
            <person name="Rosen B."/>
            <person name="Silverstein K.A."/>
            <person name="Tang H."/>
            <person name="Rombauts S."/>
            <person name="Zhao P.X."/>
            <person name="Zhou P."/>
            <person name="Barbe V."/>
            <person name="Bardou P."/>
            <person name="Bechner M."/>
            <person name="Bellec A."/>
            <person name="Berger A."/>
            <person name="Berges H."/>
            <person name="Bidwell S."/>
            <person name="Bisseling T."/>
            <person name="Choisne N."/>
            <person name="Couloux A."/>
            <person name="Denny R."/>
            <person name="Deshpande S."/>
            <person name="Dai X."/>
            <person name="Doyle J.J."/>
            <person name="Dudez A.M."/>
            <person name="Farmer A.D."/>
            <person name="Fouteau S."/>
            <person name="Franken C."/>
            <person name="Gibelin C."/>
            <person name="Gish J."/>
            <person name="Goldstein S."/>
            <person name="Gonzalez A.J."/>
            <person name="Green P.J."/>
            <person name="Hallab A."/>
            <person name="Hartog M."/>
            <person name="Hua A."/>
            <person name="Humphray S.J."/>
            <person name="Jeong D.H."/>
            <person name="Jing Y."/>
            <person name="Jocker A."/>
            <person name="Kenton S.M."/>
            <person name="Kim D.J."/>
            <person name="Klee K."/>
            <person name="Lai H."/>
            <person name="Lang C."/>
            <person name="Lin S."/>
            <person name="Macmil S.L."/>
            <person name="Magdelenat G."/>
            <person name="Matthews L."/>
            <person name="McCorrison J."/>
            <person name="Monaghan E.L."/>
            <person name="Mun J.H."/>
            <person name="Najar F.Z."/>
            <person name="Nicholson C."/>
            <person name="Noirot C."/>
            <person name="O'Bleness M."/>
            <person name="Paule C.R."/>
            <person name="Poulain J."/>
            <person name="Prion F."/>
            <person name="Qin B."/>
            <person name="Qu C."/>
            <person name="Retzel E.F."/>
            <person name="Riddle C."/>
            <person name="Sallet E."/>
            <person name="Samain S."/>
            <person name="Samson N."/>
            <person name="Sanders I."/>
            <person name="Saurat O."/>
            <person name="Scarpelli C."/>
            <person name="Schiex T."/>
            <person name="Segurens B."/>
            <person name="Severin A.J."/>
            <person name="Sherrier D.J."/>
            <person name="Shi R."/>
            <person name="Sims S."/>
            <person name="Singer S.R."/>
            <person name="Sinharoy S."/>
            <person name="Sterck L."/>
            <person name="Viollet A."/>
            <person name="Wang B.B."/>
            <person name="Wang K."/>
            <person name="Wang M."/>
            <person name="Wang X."/>
            <person name="Warfsmann J."/>
            <person name="Weissenbach J."/>
            <person name="White D.D."/>
            <person name="White J.D."/>
            <person name="Wiley G.B."/>
            <person name="Wincker P."/>
            <person name="Xing Y."/>
            <person name="Yang L."/>
            <person name="Yao Z."/>
            <person name="Ying F."/>
            <person name="Zhai J."/>
            <person name="Zhou L."/>
            <person name="Zuber A."/>
            <person name="Denarie J."/>
            <person name="Dixon R.A."/>
            <person name="May G.D."/>
            <person name="Schwartz D.C."/>
            <person name="Rogers J."/>
            <person name="Quetier F."/>
            <person name="Town C.D."/>
            <person name="Roe B.A."/>
        </authorList>
    </citation>
    <scope>NUCLEOTIDE SEQUENCE [LARGE SCALE GENOMIC DNA]</scope>
    <source>
        <strain evidence="5">A17</strain>
        <strain evidence="7 8">cv. Jemalong A17</strain>
    </source>
</reference>
<evidence type="ECO:0000313" key="5">
    <source>
        <dbReference type="EMBL" id="AET02163.2"/>
    </source>
</evidence>